<accession>A0ABW4AT19</accession>
<evidence type="ECO:0000313" key="2">
    <source>
        <dbReference type="Proteomes" id="UP001597183"/>
    </source>
</evidence>
<dbReference type="EMBL" id="JBHTMK010000065">
    <property type="protein sequence ID" value="MFD1373365.1"/>
    <property type="molecule type" value="Genomic_DNA"/>
</dbReference>
<reference evidence="2" key="1">
    <citation type="journal article" date="2019" name="Int. J. Syst. Evol. Microbiol.">
        <title>The Global Catalogue of Microorganisms (GCM) 10K type strain sequencing project: providing services to taxonomists for standard genome sequencing and annotation.</title>
        <authorList>
            <consortium name="The Broad Institute Genomics Platform"/>
            <consortium name="The Broad Institute Genome Sequencing Center for Infectious Disease"/>
            <person name="Wu L."/>
            <person name="Ma J."/>
        </authorList>
    </citation>
    <scope>NUCLEOTIDE SEQUENCE [LARGE SCALE GENOMIC DNA]</scope>
    <source>
        <strain evidence="2">CCM 7526</strain>
    </source>
</reference>
<comment type="caution">
    <text evidence="1">The sequence shown here is derived from an EMBL/GenBank/DDBJ whole genome shotgun (WGS) entry which is preliminary data.</text>
</comment>
<dbReference type="Proteomes" id="UP001597183">
    <property type="component" value="Unassembled WGS sequence"/>
</dbReference>
<protein>
    <submittedName>
        <fullName evidence="1">Uncharacterized protein</fullName>
    </submittedName>
</protein>
<name>A0ABW4AT19_9ACTN</name>
<organism evidence="1 2">
    <name type="scientific">Actinoplanes sichuanensis</name>
    <dbReference type="NCBI Taxonomy" id="512349"/>
    <lineage>
        <taxon>Bacteria</taxon>
        <taxon>Bacillati</taxon>
        <taxon>Actinomycetota</taxon>
        <taxon>Actinomycetes</taxon>
        <taxon>Micromonosporales</taxon>
        <taxon>Micromonosporaceae</taxon>
        <taxon>Actinoplanes</taxon>
    </lineage>
</organism>
<keyword evidence="2" id="KW-1185">Reference proteome</keyword>
<evidence type="ECO:0000313" key="1">
    <source>
        <dbReference type="EMBL" id="MFD1373365.1"/>
    </source>
</evidence>
<dbReference type="RefSeq" id="WP_317791798.1">
    <property type="nucleotide sequence ID" value="NZ_AP028461.1"/>
</dbReference>
<proteinExistence type="predicted"/>
<gene>
    <name evidence="1" type="ORF">ACFQ5G_49235</name>
</gene>
<sequence length="645" mass="70506">MTQSAAWQWNRQSPAYGNFGNANQWTVNAGLVSLARESAQNANDARAGAQPAELVYSFIRLTGAARDAFLTTLGWSDLQAHLQAMGEAARGAVTAGQIRAGLEAFEQTDSLVLLRVADYGCRGLTGPEFAEDGLSSDDFGNFIKLCRLDLFSGKDKAAGGSFGLGKAVYWRFSRLQTVLFNSVLAPSDAVGGFTQNRVFGVNQGVLHSYRDMGYEGRGYFGRAYPNGHVGSVWNDFELVDALHLNRADARPGTTALLLGFYDPDQPQRGLNGLEELTEMAHDLREGVEENFWPLLTRGGLRVRIEVIDNDTVVSEKAVDPEETYTELVRALRRFDAGKIDGELTGPDTVVVRDVPVTVPRRRTGDRHQSFVHQAKLVVTLSDDQKDTLENRVCLLRRPEMIVQTLDRPFDGHTYHAFLLAGAAIHPGGPTAEELWADDFLRFAEPPAHDRWLPGTGRRQASQANLTAHYIAPWVPNLQGIEKGVAAALHGLFGAPPPRTGAPPESLMRHLRFLRSESGSGGAGGAPHKPEIDLTEWRVEDGRWNVRFTVRAKNRPQGWNLRPVLAFVGLDGRRAVVDWDSLLIEDGAGALVDGGLRIEATPRGRFAKVTLHGRSTRDLPIPAAEAAVEVILQKPGPLLAPTDEDA</sequence>